<comment type="cofactor">
    <cofactor evidence="2">
        <name>K(+)</name>
        <dbReference type="ChEBI" id="CHEBI:29103"/>
    </cofactor>
</comment>
<accession>A0ABV5EWE9</accession>
<dbReference type="CDD" id="cd24015">
    <property type="entry name" value="ASKHA_NBD_PanK-III"/>
    <property type="match status" value="1"/>
</dbReference>
<evidence type="ECO:0000256" key="14">
    <source>
        <dbReference type="ARBA" id="ARBA00038036"/>
    </source>
</evidence>
<feature type="binding site" evidence="16">
    <location>
        <position position="172"/>
    </location>
    <ligand>
        <name>substrate</name>
    </ligand>
</feature>
<evidence type="ECO:0000256" key="3">
    <source>
        <dbReference type="ARBA" id="ARBA00004496"/>
    </source>
</evidence>
<comment type="cofactor">
    <cofactor evidence="16">
        <name>NH4(+)</name>
        <dbReference type="ChEBI" id="CHEBI:28938"/>
    </cofactor>
    <cofactor evidence="16">
        <name>K(+)</name>
        <dbReference type="ChEBI" id="CHEBI:29103"/>
    </cofactor>
    <text evidence="16">A monovalent cation. Ammonium or potassium.</text>
</comment>
<dbReference type="NCBIfam" id="NF009853">
    <property type="entry name" value="PRK13320.1-5"/>
    <property type="match status" value="1"/>
</dbReference>
<keyword evidence="9 16" id="KW-0547">Nucleotide-binding</keyword>
<comment type="subcellular location">
    <subcellularLocation>
        <location evidence="3 16">Cytoplasm</location>
    </subcellularLocation>
</comment>
<keyword evidence="10 16" id="KW-0418">Kinase</keyword>
<comment type="function">
    <text evidence="16">Catalyzes the phosphorylation of pantothenate (Pan), the first step in CoA biosynthesis.</text>
</comment>
<dbReference type="PANTHER" id="PTHR34265:SF1">
    <property type="entry name" value="TYPE III PANTOTHENATE KINASE"/>
    <property type="match status" value="1"/>
</dbReference>
<dbReference type="Proteomes" id="UP001589605">
    <property type="component" value="Unassembled WGS sequence"/>
</dbReference>
<name>A0ABV5EWE9_9FLAO</name>
<dbReference type="InterPro" id="IPR004619">
    <property type="entry name" value="Type_III_PanK"/>
</dbReference>
<evidence type="ECO:0000256" key="4">
    <source>
        <dbReference type="ARBA" id="ARBA00005225"/>
    </source>
</evidence>
<keyword evidence="12 16" id="KW-0630">Potassium</keyword>
<dbReference type="InterPro" id="IPR043129">
    <property type="entry name" value="ATPase_NBD"/>
</dbReference>
<dbReference type="SUPFAM" id="SSF53067">
    <property type="entry name" value="Actin-like ATPase domain"/>
    <property type="match status" value="2"/>
</dbReference>
<dbReference type="PANTHER" id="PTHR34265">
    <property type="entry name" value="TYPE III PANTOTHENATE KINASE"/>
    <property type="match status" value="1"/>
</dbReference>
<evidence type="ECO:0000256" key="16">
    <source>
        <dbReference type="HAMAP-Rule" id="MF_01274"/>
    </source>
</evidence>
<organism evidence="17 18">
    <name type="scientific">Formosa undariae</name>
    <dbReference type="NCBI Taxonomy" id="1325436"/>
    <lineage>
        <taxon>Bacteria</taxon>
        <taxon>Pseudomonadati</taxon>
        <taxon>Bacteroidota</taxon>
        <taxon>Flavobacteriia</taxon>
        <taxon>Flavobacteriales</taxon>
        <taxon>Flavobacteriaceae</taxon>
        <taxon>Formosa</taxon>
    </lineage>
</organism>
<keyword evidence="7 16" id="KW-0963">Cytoplasm</keyword>
<keyword evidence="13 16" id="KW-0173">Coenzyme A biosynthesis</keyword>
<dbReference type="Pfam" id="PF03309">
    <property type="entry name" value="Pan_kinase"/>
    <property type="match status" value="1"/>
</dbReference>
<evidence type="ECO:0000256" key="1">
    <source>
        <dbReference type="ARBA" id="ARBA00001206"/>
    </source>
</evidence>
<feature type="binding site" evidence="16">
    <location>
        <begin position="6"/>
        <end position="13"/>
    </location>
    <ligand>
        <name>ATP</name>
        <dbReference type="ChEBI" id="CHEBI:30616"/>
    </ligand>
</feature>
<reference evidence="17 18" key="1">
    <citation type="submission" date="2024-09" db="EMBL/GenBank/DDBJ databases">
        <authorList>
            <person name="Sun Q."/>
            <person name="Mori K."/>
        </authorList>
    </citation>
    <scope>NUCLEOTIDE SEQUENCE [LARGE SCALE GENOMIC DNA]</scope>
    <source>
        <strain evidence="17 18">CECT 8286</strain>
    </source>
</reference>
<dbReference type="EMBL" id="JBHMEZ010000001">
    <property type="protein sequence ID" value="MFB9051502.1"/>
    <property type="molecule type" value="Genomic_DNA"/>
</dbReference>
<sequence length="243" mass="26831">MNLIIDCGNSFVKLAVFEANRIVDKKIVEAENFLEKFQNFIETHPDIEKGILSSVGNLTELDVLAIKRACDVLLLDHDTPVPFFNHYGTPKTLGIDRIALVSAAVSQYKNKNVLVIDAGTCITYDFVSEESKYFGGGISPGLQLRYKSLNNYTAKLPLLIAEEPLDIIGNSTNAAIHSGVVFGILNEINGNISIYQEKYRDLTIILTGGDTNFLSKQLKSGIFANSNFLLEGLNSILQFNSYE</sequence>
<proteinExistence type="inferred from homology"/>
<dbReference type="HAMAP" id="MF_01274">
    <property type="entry name" value="Pantothen_kinase_3"/>
    <property type="match status" value="1"/>
</dbReference>
<protein>
    <recommendedName>
        <fullName evidence="15 16">Type III pantothenate kinase</fullName>
        <ecNumber evidence="6 16">2.7.1.33</ecNumber>
    </recommendedName>
    <alternativeName>
        <fullName evidence="16">PanK-III</fullName>
    </alternativeName>
    <alternativeName>
        <fullName evidence="16">Pantothenic acid kinase</fullName>
    </alternativeName>
</protein>
<evidence type="ECO:0000256" key="2">
    <source>
        <dbReference type="ARBA" id="ARBA00001958"/>
    </source>
</evidence>
<comment type="catalytic activity">
    <reaction evidence="1 16">
        <text>(R)-pantothenate + ATP = (R)-4'-phosphopantothenate + ADP + H(+)</text>
        <dbReference type="Rhea" id="RHEA:16373"/>
        <dbReference type="ChEBI" id="CHEBI:10986"/>
        <dbReference type="ChEBI" id="CHEBI:15378"/>
        <dbReference type="ChEBI" id="CHEBI:29032"/>
        <dbReference type="ChEBI" id="CHEBI:30616"/>
        <dbReference type="ChEBI" id="CHEBI:456216"/>
        <dbReference type="EC" id="2.7.1.33"/>
    </reaction>
</comment>
<dbReference type="NCBIfam" id="TIGR00671">
    <property type="entry name" value="baf"/>
    <property type="match status" value="1"/>
</dbReference>
<evidence type="ECO:0000256" key="9">
    <source>
        <dbReference type="ARBA" id="ARBA00022741"/>
    </source>
</evidence>
<dbReference type="Gene3D" id="3.30.420.40">
    <property type="match status" value="2"/>
</dbReference>
<evidence type="ECO:0000256" key="15">
    <source>
        <dbReference type="ARBA" id="ARBA00040883"/>
    </source>
</evidence>
<comment type="similarity">
    <text evidence="14 16">Belongs to the type III pantothenate kinase family.</text>
</comment>
<evidence type="ECO:0000256" key="6">
    <source>
        <dbReference type="ARBA" id="ARBA00012102"/>
    </source>
</evidence>
<feature type="binding site" evidence="16">
    <location>
        <position position="117"/>
    </location>
    <ligand>
        <name>K(+)</name>
        <dbReference type="ChEBI" id="CHEBI:29103"/>
    </ligand>
</feature>
<comment type="pathway">
    <text evidence="4 16">Cofactor biosynthesis; coenzyme A biosynthesis; CoA from (R)-pantothenate: step 1/5.</text>
</comment>
<evidence type="ECO:0000256" key="8">
    <source>
        <dbReference type="ARBA" id="ARBA00022679"/>
    </source>
</evidence>
<gene>
    <name evidence="16" type="primary">coaX</name>
    <name evidence="17" type="ORF">ACFFVB_00285</name>
</gene>
<comment type="subunit">
    <text evidence="5 16">Homodimer.</text>
</comment>
<comment type="caution">
    <text evidence="17">The sequence shown here is derived from an EMBL/GenBank/DDBJ whole genome shotgun (WGS) entry which is preliminary data.</text>
</comment>
<keyword evidence="16" id="KW-0479">Metal-binding</keyword>
<feature type="binding site" evidence="16">
    <location>
        <position position="87"/>
    </location>
    <ligand>
        <name>substrate</name>
    </ligand>
</feature>
<feature type="active site" description="Proton acceptor" evidence="16">
    <location>
        <position position="96"/>
    </location>
</feature>
<evidence type="ECO:0000256" key="12">
    <source>
        <dbReference type="ARBA" id="ARBA00022958"/>
    </source>
</evidence>
<dbReference type="GO" id="GO:0004594">
    <property type="term" value="F:pantothenate kinase activity"/>
    <property type="evidence" value="ECO:0007669"/>
    <property type="project" value="UniProtKB-EC"/>
</dbReference>
<feature type="binding site" evidence="16">
    <location>
        <begin position="94"/>
        <end position="97"/>
    </location>
    <ligand>
        <name>substrate</name>
    </ligand>
</feature>
<keyword evidence="11 16" id="KW-0067">ATP-binding</keyword>
<evidence type="ECO:0000256" key="13">
    <source>
        <dbReference type="ARBA" id="ARBA00022993"/>
    </source>
</evidence>
<evidence type="ECO:0000256" key="7">
    <source>
        <dbReference type="ARBA" id="ARBA00022490"/>
    </source>
</evidence>
<evidence type="ECO:0000256" key="10">
    <source>
        <dbReference type="ARBA" id="ARBA00022777"/>
    </source>
</evidence>
<dbReference type="RefSeq" id="WP_382379982.1">
    <property type="nucleotide sequence ID" value="NZ_JBHMEZ010000001.1"/>
</dbReference>
<evidence type="ECO:0000256" key="5">
    <source>
        <dbReference type="ARBA" id="ARBA00011738"/>
    </source>
</evidence>
<keyword evidence="8 16" id="KW-0808">Transferase</keyword>
<evidence type="ECO:0000256" key="11">
    <source>
        <dbReference type="ARBA" id="ARBA00022840"/>
    </source>
</evidence>
<feature type="binding site" evidence="16">
    <location>
        <position position="120"/>
    </location>
    <ligand>
        <name>ATP</name>
        <dbReference type="ChEBI" id="CHEBI:30616"/>
    </ligand>
</feature>
<evidence type="ECO:0000313" key="17">
    <source>
        <dbReference type="EMBL" id="MFB9051502.1"/>
    </source>
</evidence>
<keyword evidence="18" id="KW-1185">Reference proteome</keyword>
<evidence type="ECO:0000313" key="18">
    <source>
        <dbReference type="Proteomes" id="UP001589605"/>
    </source>
</evidence>
<dbReference type="EC" id="2.7.1.33" evidence="6 16"/>